<dbReference type="Proteomes" id="UP001149331">
    <property type="component" value="Unassembled WGS sequence"/>
</dbReference>
<dbReference type="GO" id="GO:0051536">
    <property type="term" value="F:iron-sulfur cluster binding"/>
    <property type="evidence" value="ECO:0007669"/>
    <property type="project" value="InterPro"/>
</dbReference>
<evidence type="ECO:0000313" key="18">
    <source>
        <dbReference type="EMBL" id="RGT37163.1"/>
    </source>
</evidence>
<dbReference type="Proteomes" id="UP000286137">
    <property type="component" value="Unassembled WGS sequence"/>
</dbReference>
<dbReference type="EMBL" id="JAAIRM010000002">
    <property type="protein sequence ID" value="NSI18142.1"/>
    <property type="molecule type" value="Genomic_DNA"/>
</dbReference>
<dbReference type="Proteomes" id="UP000234840">
    <property type="component" value="Unassembled WGS sequence"/>
</dbReference>
<evidence type="ECO:0000313" key="27">
    <source>
        <dbReference type="Proteomes" id="UP000283834"/>
    </source>
</evidence>
<evidence type="ECO:0000313" key="11">
    <source>
        <dbReference type="EMBL" id="NSI56957.1"/>
    </source>
</evidence>
<evidence type="ECO:0000313" key="19">
    <source>
        <dbReference type="EMBL" id="RHD08467.1"/>
    </source>
</evidence>
<dbReference type="AlphaFoldDB" id="A0A2N5PAU2"/>
<evidence type="ECO:0000259" key="1">
    <source>
        <dbReference type="SMART" id="SM00729"/>
    </source>
</evidence>
<dbReference type="SMART" id="SM00729">
    <property type="entry name" value="Elp3"/>
    <property type="match status" value="1"/>
</dbReference>
<evidence type="ECO:0000313" key="29">
    <source>
        <dbReference type="Proteomes" id="UP000284472"/>
    </source>
</evidence>
<dbReference type="EMBL" id="JAJBOM010000020">
    <property type="protein sequence ID" value="MCB5620125.1"/>
    <property type="molecule type" value="Genomic_DNA"/>
</dbReference>
<dbReference type="EMBL" id="QRTJ01000010">
    <property type="protein sequence ID" value="RGQ68473.1"/>
    <property type="molecule type" value="Genomic_DNA"/>
</dbReference>
<dbReference type="RefSeq" id="WP_004843398.1">
    <property type="nucleotide sequence ID" value="NZ_AP031446.1"/>
</dbReference>
<evidence type="ECO:0000313" key="26">
    <source>
        <dbReference type="Proteomes" id="UP000235093"/>
    </source>
</evidence>
<reference evidence="10" key="4">
    <citation type="submission" date="2020-02" db="EMBL/GenBank/DDBJ databases">
        <authorList>
            <person name="Littmann E."/>
            <person name="Sorbara M."/>
        </authorList>
    </citation>
    <scope>NUCLEOTIDE SEQUENCE</scope>
    <source>
        <strain evidence="12">MSK.11.9</strain>
        <strain evidence="11">MSK.15.32</strain>
        <strain evidence="10">MSK.22.53</strain>
    </source>
</reference>
<dbReference type="EMBL" id="JAPZED010000001">
    <property type="protein sequence ID" value="MCZ7692481.1"/>
    <property type="molecule type" value="Genomic_DNA"/>
</dbReference>
<evidence type="ECO:0000313" key="28">
    <source>
        <dbReference type="Proteomes" id="UP000283992"/>
    </source>
</evidence>
<evidence type="ECO:0000313" key="5">
    <source>
        <dbReference type="EMBL" id="MCZ0688359.1"/>
    </source>
</evidence>
<evidence type="ECO:0000313" key="8">
    <source>
        <dbReference type="EMBL" id="MDB8738578.1"/>
    </source>
</evidence>
<dbReference type="EMBL" id="JAJBNC010000018">
    <property type="protein sequence ID" value="MCB5494365.1"/>
    <property type="molecule type" value="Genomic_DNA"/>
</dbReference>
<evidence type="ECO:0000313" key="31">
    <source>
        <dbReference type="Proteomes" id="UP000285697"/>
    </source>
</evidence>
<dbReference type="Proteomes" id="UP001148455">
    <property type="component" value="Unassembled WGS sequence"/>
</dbReference>
<evidence type="ECO:0000313" key="20">
    <source>
        <dbReference type="EMBL" id="RHG21820.1"/>
    </source>
</evidence>
<reference evidence="10" key="3">
    <citation type="journal article" date="2020" name="Cell Host Microbe">
        <title>Functional and Genomic Variation between Human-Derived Isolates of Lachnospiraceae Reveals Inter- and Intra-Species Diversity.</title>
        <authorList>
            <person name="Sorbara M.T."/>
            <person name="Littmann E.R."/>
            <person name="Fontana E."/>
            <person name="Moody T.U."/>
            <person name="Kohout C.E."/>
            <person name="Gjonbalaj M."/>
            <person name="Eaton V."/>
            <person name="Seok R."/>
            <person name="Leiner I.M."/>
            <person name="Pamer E.G."/>
        </authorList>
    </citation>
    <scope>NUCLEOTIDE SEQUENCE</scope>
    <source>
        <strain evidence="12">MSK.11.9</strain>
        <strain evidence="11">MSK.15.32</strain>
        <strain evidence="10">MSK.22.53</strain>
    </source>
</reference>
<evidence type="ECO:0000313" key="2">
    <source>
        <dbReference type="EMBL" id="MCB5494365.1"/>
    </source>
</evidence>
<dbReference type="EMBL" id="QRLN01000001">
    <property type="protein sequence ID" value="RHJ16183.1"/>
    <property type="molecule type" value="Genomic_DNA"/>
</dbReference>
<reference evidence="4" key="6">
    <citation type="submission" date="2022-11" db="EMBL/GenBank/DDBJ databases">
        <title>Temperate bacteriophages infecting mucin-degrading bacterium Ruminococcus gnavus from the human gut.</title>
        <authorList>
            <person name="Buttimer C."/>
        </authorList>
    </citation>
    <scope>NUCLEOTIDE SEQUENCE</scope>
    <source>
        <strain evidence="4">CCUG 49994</strain>
        <strain evidence="5">CCUG 52279</strain>
    </source>
</reference>
<dbReference type="Proteomes" id="UP000234849">
    <property type="component" value="Unassembled WGS sequence"/>
</dbReference>
<reference evidence="23 24" key="1">
    <citation type="journal article" date="2017" name="Genome Med.">
        <title>A novel Ruminococcus gnavus clade enriched in inflammatory bowel disease patients.</title>
        <authorList>
            <person name="Hall A.B."/>
            <person name="Yassour M."/>
            <person name="Sauk J."/>
            <person name="Garner A."/>
            <person name="Jiang X."/>
            <person name="Arthur T."/>
            <person name="Lagoudas G.K."/>
            <person name="Vatanen T."/>
            <person name="Fornelos N."/>
            <person name="Wilson R."/>
            <person name="Bertha M."/>
            <person name="Cohen M."/>
            <person name="Garber J."/>
            <person name="Khalili H."/>
            <person name="Gevers D."/>
            <person name="Ananthakrishnan A.N."/>
            <person name="Kugathasan S."/>
            <person name="Lander E.S."/>
            <person name="Blainey P."/>
            <person name="Vlamakis H."/>
            <person name="Xavier R.J."/>
            <person name="Huttenhower C."/>
        </authorList>
    </citation>
    <scope>NUCLEOTIDE SEQUENCE [LARGE SCALE GENOMIC DNA]</scope>
    <source>
        <strain evidence="13 24">RJX1118</strain>
        <strain evidence="14 25">RJX1124</strain>
        <strain evidence="15 26">RJX1125</strain>
        <strain evidence="16 23">RJX1128</strain>
    </source>
</reference>
<evidence type="ECO:0000313" key="25">
    <source>
        <dbReference type="Proteomes" id="UP000234891"/>
    </source>
</evidence>
<evidence type="ECO:0000313" key="15">
    <source>
        <dbReference type="EMBL" id="PLT75590.1"/>
    </source>
</evidence>
<evidence type="ECO:0000313" key="22">
    <source>
        <dbReference type="EMBL" id="RHM78872.1"/>
    </source>
</evidence>
<reference evidence="27 28" key="2">
    <citation type="submission" date="2018-08" db="EMBL/GenBank/DDBJ databases">
        <title>A genome reference for cultivated species of the human gut microbiota.</title>
        <authorList>
            <person name="Zou Y."/>
            <person name="Xue W."/>
            <person name="Luo G."/>
        </authorList>
    </citation>
    <scope>NUCLEOTIDE SEQUENCE [LARGE SCALE GENOMIC DNA]</scope>
    <source>
        <strain evidence="18 27">AF19-16AC</strain>
        <strain evidence="17 32">AF27-4BH</strain>
        <strain evidence="22 30">AF33-12</strain>
        <strain evidence="21 28">AM12-54</strain>
        <strain evidence="20 31">AM22-7AC</strain>
        <strain evidence="19 29">AM32-6</strain>
    </source>
</reference>
<reference evidence="6" key="8">
    <citation type="submission" date="2022-12" db="EMBL/GenBank/DDBJ databases">
        <title>Genome of R. gnavus strain RSHDN_123.</title>
        <authorList>
            <person name="Abdugheni R."/>
        </authorList>
    </citation>
    <scope>NUCLEOTIDE SEQUENCE</scope>
    <source>
        <strain evidence="6">RSHDN_123</strain>
    </source>
</reference>
<reference evidence="2" key="5">
    <citation type="submission" date="2021-10" db="EMBL/GenBank/DDBJ databases">
        <title>Collection of gut derived symbiotic bacterial strains cultured from healthy donors.</title>
        <authorList>
            <person name="Lin H."/>
            <person name="Littmann E."/>
            <person name="Claire K."/>
            <person name="Pamer E."/>
        </authorList>
    </citation>
    <scope>NUCLEOTIDE SEQUENCE</scope>
    <source>
        <strain evidence="3">MSK.23.18</strain>
        <strain evidence="2">MSK.23.4</strain>
    </source>
</reference>
<dbReference type="EMBL" id="JAQMLR010000005">
    <property type="protein sequence ID" value="MDB8738578.1"/>
    <property type="molecule type" value="Genomic_DNA"/>
</dbReference>
<dbReference type="Proteomes" id="UP001296643">
    <property type="component" value="Unassembled WGS sequence"/>
</dbReference>
<evidence type="ECO:0000313" key="7">
    <source>
        <dbReference type="EMBL" id="MDB8686187.1"/>
    </source>
</evidence>
<dbReference type="EMBL" id="QRIA01000002">
    <property type="protein sequence ID" value="RHG21820.1"/>
    <property type="molecule type" value="Genomic_DNA"/>
</dbReference>
<evidence type="ECO:0000313" key="9">
    <source>
        <dbReference type="EMBL" id="MDE1203730.1"/>
    </source>
</evidence>
<dbReference type="EMBL" id="JAAIRY010000015">
    <property type="protein sequence ID" value="NSI65582.1"/>
    <property type="molecule type" value="Genomic_DNA"/>
</dbReference>
<proteinExistence type="predicted"/>
<dbReference type="Proteomes" id="UP000285697">
    <property type="component" value="Unassembled WGS sequence"/>
</dbReference>
<dbReference type="EMBL" id="NIHM01000015">
    <property type="protein sequence ID" value="PLT53931.1"/>
    <property type="molecule type" value="Genomic_DNA"/>
</dbReference>
<dbReference type="Proteomes" id="UP001297422">
    <property type="component" value="Unassembled WGS sequence"/>
</dbReference>
<dbReference type="Proteomes" id="UP000235093">
    <property type="component" value="Unassembled WGS sequence"/>
</dbReference>
<comment type="caution">
    <text evidence="14">The sequence shown here is derived from an EMBL/GenBank/DDBJ whole genome shotgun (WGS) entry which is preliminary data.</text>
</comment>
<reference evidence="7" key="9">
    <citation type="submission" date="2023-01" db="EMBL/GenBank/DDBJ databases">
        <title>Human gut microbiome strain richness.</title>
        <authorList>
            <person name="Chen-Liaw A."/>
        </authorList>
    </citation>
    <scope>NUCLEOTIDE SEQUENCE</scope>
    <source>
        <strain evidence="8">1001217st1_A9_1001217B_191108</strain>
        <strain evidence="7">RTP21484st1_H11_RTP21484_190118</strain>
    </source>
</reference>
<dbReference type="EMBL" id="QRQE01000010">
    <property type="protein sequence ID" value="RHM78872.1"/>
    <property type="molecule type" value="Genomic_DNA"/>
</dbReference>
<dbReference type="Proteomes" id="UP001296580">
    <property type="component" value="Unassembled WGS sequence"/>
</dbReference>
<dbReference type="EMBL" id="NIHW01000001">
    <property type="protein sequence ID" value="PLT89576.1"/>
    <property type="molecule type" value="Genomic_DNA"/>
</dbReference>
<accession>A0A2N5PAU2</accession>
<organism evidence="14 25">
    <name type="scientific">Mediterraneibacter gnavus</name>
    <name type="common">Ruminococcus gnavus</name>
    <dbReference type="NCBI Taxonomy" id="33038"/>
    <lineage>
        <taxon>Bacteria</taxon>
        <taxon>Bacillati</taxon>
        <taxon>Bacillota</taxon>
        <taxon>Clostridia</taxon>
        <taxon>Lachnospirales</taxon>
        <taxon>Lachnospiraceae</taxon>
        <taxon>Mediterraneibacter</taxon>
    </lineage>
</organism>
<dbReference type="EMBL" id="JAPRAY010000014">
    <property type="protein sequence ID" value="MCZ0668120.1"/>
    <property type="molecule type" value="Genomic_DNA"/>
</dbReference>
<gene>
    <name evidence="13" type="ORF">CDL18_10830</name>
    <name evidence="16" type="ORF">CDL20_00890</name>
    <name evidence="15" type="ORF">CDL23_07800</name>
    <name evidence="14" type="ORF">CDL26_09425</name>
    <name evidence="21" type="ORF">DW142_00760</name>
    <name evidence="20" type="ORF">DW270_02150</name>
    <name evidence="19" type="ORF">DW812_03870</name>
    <name evidence="18" type="ORF">DWX36_12395</name>
    <name evidence="17" type="ORF">DWY88_06785</name>
    <name evidence="22" type="ORF">DWZ50_05905</name>
    <name evidence="10" type="ORF">G4958_01975</name>
    <name evidence="12" type="ORF">G4981_09905</name>
    <name evidence="11" type="ORF">G4993_00850</name>
    <name evidence="3" type="ORF">LIQ08_13335</name>
    <name evidence="2" type="ORF">LIQ10_11545</name>
    <name evidence="9" type="ORF">O4N78_09145</name>
    <name evidence="6" type="ORF">O8D18_00225</name>
    <name evidence="5" type="ORF">OZZ16_00245</name>
    <name evidence="4" type="ORF">OZZ17_11285</name>
    <name evidence="8" type="ORF">PNU63_07285</name>
    <name evidence="7" type="ORF">PNW85_05805</name>
</gene>
<evidence type="ECO:0000313" key="13">
    <source>
        <dbReference type="EMBL" id="PLT53931.1"/>
    </source>
</evidence>
<evidence type="ECO:0000313" key="14">
    <source>
        <dbReference type="EMBL" id="PLT72257.1"/>
    </source>
</evidence>
<evidence type="ECO:0000313" key="24">
    <source>
        <dbReference type="Proteomes" id="UP000234849"/>
    </source>
</evidence>
<protein>
    <submittedName>
        <fullName evidence="14">Radical SAM protein</fullName>
    </submittedName>
</protein>
<dbReference type="GO" id="GO:0003824">
    <property type="term" value="F:catalytic activity"/>
    <property type="evidence" value="ECO:0007669"/>
    <property type="project" value="InterPro"/>
</dbReference>
<evidence type="ECO:0000313" key="10">
    <source>
        <dbReference type="EMBL" id="NSI18142.1"/>
    </source>
</evidence>
<dbReference type="EMBL" id="JAPZEG010000010">
    <property type="protein sequence ID" value="MDE1203730.1"/>
    <property type="molecule type" value="Genomic_DNA"/>
</dbReference>
<dbReference type="Proteomes" id="UP001212160">
    <property type="component" value="Unassembled WGS sequence"/>
</dbReference>
<dbReference type="EMBL" id="JAAIRV010000001">
    <property type="protein sequence ID" value="NSI56957.1"/>
    <property type="molecule type" value="Genomic_DNA"/>
</dbReference>
<evidence type="ECO:0000313" key="32">
    <source>
        <dbReference type="Proteomes" id="UP000286137"/>
    </source>
</evidence>
<dbReference type="Proteomes" id="UP000283834">
    <property type="component" value="Unassembled WGS sequence"/>
</dbReference>
<dbReference type="SFLD" id="SFLDS00029">
    <property type="entry name" value="Radical_SAM"/>
    <property type="match status" value="1"/>
</dbReference>
<dbReference type="EMBL" id="JAPRBD010000001">
    <property type="protein sequence ID" value="MCZ0688359.1"/>
    <property type="molecule type" value="Genomic_DNA"/>
</dbReference>
<dbReference type="Proteomes" id="UP001211731">
    <property type="component" value="Unassembled WGS sequence"/>
</dbReference>
<evidence type="ECO:0000313" key="30">
    <source>
        <dbReference type="Proteomes" id="UP000285610"/>
    </source>
</evidence>
<evidence type="ECO:0000313" key="17">
    <source>
        <dbReference type="EMBL" id="RGQ68473.1"/>
    </source>
</evidence>
<dbReference type="EMBL" id="QRWQ01000013">
    <property type="protein sequence ID" value="RGT37163.1"/>
    <property type="molecule type" value="Genomic_DNA"/>
</dbReference>
<dbReference type="Proteomes" id="UP001297370">
    <property type="component" value="Unassembled WGS sequence"/>
</dbReference>
<dbReference type="Proteomes" id="UP000234891">
    <property type="component" value="Unassembled WGS sequence"/>
</dbReference>
<sequence length="229" mass="27050">MERYNKITNKNPREIVLLKGRPCAWGKCRFCDYIEDNSRDVQEMNALNQEVLSHVTGELGVLEVINSGSCFELPEETLKMIKEIIAEKQIHRLFFESHWMYRKHLQKMRDYMGIPITFKIGVETFDKTFREEYLNKHADFDSPEEVRKYFDSPCLMVGIKGQTKEMIDYDIRMLKTHFELGTVNVFTNNSTDVKRDQELVDWFMQKYADLLEDPSVEVLYEKTDFGVGD</sequence>
<evidence type="ECO:0000313" key="4">
    <source>
        <dbReference type="EMBL" id="MCZ0668120.1"/>
    </source>
</evidence>
<dbReference type="EMBL" id="QSIR01000003">
    <property type="protein sequence ID" value="RHD08467.1"/>
    <property type="molecule type" value="Genomic_DNA"/>
</dbReference>
<name>A0A2N5PAU2_MEDGN</name>
<reference evidence="9" key="7">
    <citation type="submission" date="2022-12" db="EMBL/GenBank/DDBJ databases">
        <title>Genome of R. gnavus strain RSHDN_120.</title>
        <authorList>
            <person name="Abdugheni R."/>
        </authorList>
    </citation>
    <scope>NUCLEOTIDE SEQUENCE</scope>
    <source>
        <strain evidence="9">RSHDN_120</strain>
    </source>
</reference>
<evidence type="ECO:0000313" key="16">
    <source>
        <dbReference type="EMBL" id="PLT89576.1"/>
    </source>
</evidence>
<evidence type="ECO:0000313" key="23">
    <source>
        <dbReference type="Proteomes" id="UP000234840"/>
    </source>
</evidence>
<dbReference type="InterPro" id="IPR006638">
    <property type="entry name" value="Elp3/MiaA/NifB-like_rSAM"/>
</dbReference>
<evidence type="ECO:0000313" key="6">
    <source>
        <dbReference type="EMBL" id="MCZ7692481.1"/>
    </source>
</evidence>
<dbReference type="EMBL" id="NIHS01000014">
    <property type="protein sequence ID" value="PLT72257.1"/>
    <property type="molecule type" value="Genomic_DNA"/>
</dbReference>
<feature type="domain" description="Elp3/MiaA/NifB-like radical SAM core" evidence="1">
    <location>
        <begin position="13"/>
        <end position="213"/>
    </location>
</feature>
<dbReference type="Proteomes" id="UP001296581">
    <property type="component" value="Unassembled WGS sequence"/>
</dbReference>
<evidence type="ECO:0000313" key="21">
    <source>
        <dbReference type="EMBL" id="RHJ16183.1"/>
    </source>
</evidence>
<dbReference type="EMBL" id="NIHT01000010">
    <property type="protein sequence ID" value="PLT75590.1"/>
    <property type="molecule type" value="Genomic_DNA"/>
</dbReference>
<dbReference type="STRING" id="33038.GCA_900067245_03759"/>
<dbReference type="Proteomes" id="UP000285610">
    <property type="component" value="Unassembled WGS sequence"/>
</dbReference>
<dbReference type="Proteomes" id="UP001079535">
    <property type="component" value="Unassembled WGS sequence"/>
</dbReference>
<dbReference type="EMBL" id="JAQMLA010000011">
    <property type="protein sequence ID" value="MDB8686187.1"/>
    <property type="molecule type" value="Genomic_DNA"/>
</dbReference>
<dbReference type="Proteomes" id="UP001076974">
    <property type="component" value="Unassembled WGS sequence"/>
</dbReference>
<dbReference type="GeneID" id="57432651"/>
<dbReference type="Proteomes" id="UP000284472">
    <property type="component" value="Unassembled WGS sequence"/>
</dbReference>
<dbReference type="InterPro" id="IPR007197">
    <property type="entry name" value="rSAM"/>
</dbReference>
<evidence type="ECO:0000313" key="3">
    <source>
        <dbReference type="EMBL" id="MCB5620125.1"/>
    </source>
</evidence>
<evidence type="ECO:0000313" key="12">
    <source>
        <dbReference type="EMBL" id="NSI65582.1"/>
    </source>
</evidence>
<dbReference type="Proteomes" id="UP000283992">
    <property type="component" value="Unassembled WGS sequence"/>
</dbReference>